<dbReference type="OrthoDB" id="10255013at2759"/>
<dbReference type="GO" id="GO:0005886">
    <property type="term" value="C:plasma membrane"/>
    <property type="evidence" value="ECO:0007669"/>
    <property type="project" value="TreeGrafter"/>
</dbReference>
<feature type="transmembrane region" description="Helical" evidence="7">
    <location>
        <begin position="246"/>
        <end position="268"/>
    </location>
</feature>
<dbReference type="PANTHER" id="PTHR19957:SF307">
    <property type="entry name" value="PROTEIN SSO1-RELATED"/>
    <property type="match status" value="1"/>
</dbReference>
<evidence type="ECO:0000256" key="2">
    <source>
        <dbReference type="ARBA" id="ARBA00009063"/>
    </source>
</evidence>
<dbReference type="GO" id="GO:0006886">
    <property type="term" value="P:intracellular protein transport"/>
    <property type="evidence" value="ECO:0007669"/>
    <property type="project" value="TreeGrafter"/>
</dbReference>
<feature type="domain" description="T-SNARE coiled-coil homology" evidence="8">
    <location>
        <begin position="172"/>
        <end position="234"/>
    </location>
</feature>
<evidence type="ECO:0000313" key="10">
    <source>
        <dbReference type="Proteomes" id="UP000271098"/>
    </source>
</evidence>
<dbReference type="EMBL" id="UYRT01090521">
    <property type="protein sequence ID" value="VDN36149.1"/>
    <property type="molecule type" value="Genomic_DNA"/>
</dbReference>
<dbReference type="InterPro" id="IPR010989">
    <property type="entry name" value="SNARE"/>
</dbReference>
<dbReference type="Pfam" id="PF05739">
    <property type="entry name" value="SNARE"/>
    <property type="match status" value="1"/>
</dbReference>
<dbReference type="GO" id="GO:0048278">
    <property type="term" value="P:vesicle docking"/>
    <property type="evidence" value="ECO:0007669"/>
    <property type="project" value="TreeGrafter"/>
</dbReference>
<evidence type="ECO:0000313" key="11">
    <source>
        <dbReference type="WBParaSite" id="GPUH_0002051301-mRNA-1"/>
    </source>
</evidence>
<keyword evidence="5 7" id="KW-1133">Transmembrane helix</keyword>
<protein>
    <submittedName>
        <fullName evidence="11">t-SNARE coiled-coil homology domain-containing protein</fullName>
    </submittedName>
</protein>
<sequence length="270" mass="30338">MDGDADNSSAPDSTFFAEINEIRNVLAKLSDDVASMKIRQHSLLAQTIVEEEEKDKLDECISGIKHRAGLLRRHLVAMKTNVEMMGGDKNSSAVRRIRRNHIEALMKKLADLLEMFNAAQIDYRAQVSKRIKRQLDIAGEHLTEDEVNAMVDSKSPQIFNRSVRSTAVRSALDDATSRHNEILNLEASIQELNDLYSDLAFLIHVQGVTVDRIDQNVGSAVHYVATGGKQARVAVQYRQAEMRKKLFCVVALAIFILVLFLIITIFFATR</sequence>
<dbReference type="Gene3D" id="1.20.5.110">
    <property type="match status" value="1"/>
</dbReference>
<reference evidence="11" key="1">
    <citation type="submission" date="2016-06" db="UniProtKB">
        <authorList>
            <consortium name="WormBaseParasite"/>
        </authorList>
    </citation>
    <scope>IDENTIFICATION</scope>
</reference>
<dbReference type="PROSITE" id="PS50192">
    <property type="entry name" value="T_SNARE"/>
    <property type="match status" value="1"/>
</dbReference>
<reference evidence="9 10" key="2">
    <citation type="submission" date="2018-11" db="EMBL/GenBank/DDBJ databases">
        <authorList>
            <consortium name="Pathogen Informatics"/>
        </authorList>
    </citation>
    <scope>NUCLEOTIDE SEQUENCE [LARGE SCALE GENOMIC DNA]</scope>
</reference>
<keyword evidence="10" id="KW-1185">Reference proteome</keyword>
<dbReference type="PANTHER" id="PTHR19957">
    <property type="entry name" value="SYNTAXIN"/>
    <property type="match status" value="1"/>
</dbReference>
<evidence type="ECO:0000313" key="9">
    <source>
        <dbReference type="EMBL" id="VDN36149.1"/>
    </source>
</evidence>
<dbReference type="InterPro" id="IPR045242">
    <property type="entry name" value="Syntaxin"/>
</dbReference>
<accession>A0A183EHP7</accession>
<dbReference type="Pfam" id="PF00804">
    <property type="entry name" value="Syntaxin"/>
    <property type="match status" value="1"/>
</dbReference>
<proteinExistence type="inferred from homology"/>
<dbReference type="GO" id="GO:0012505">
    <property type="term" value="C:endomembrane system"/>
    <property type="evidence" value="ECO:0007669"/>
    <property type="project" value="TreeGrafter"/>
</dbReference>
<evidence type="ECO:0000259" key="8">
    <source>
        <dbReference type="PROSITE" id="PS50192"/>
    </source>
</evidence>
<dbReference type="GO" id="GO:0031201">
    <property type="term" value="C:SNARE complex"/>
    <property type="evidence" value="ECO:0007669"/>
    <property type="project" value="TreeGrafter"/>
</dbReference>
<keyword evidence="4" id="KW-0532">Neurotransmitter transport</keyword>
<keyword evidence="3 7" id="KW-0812">Transmembrane</keyword>
<dbReference type="GO" id="GO:0005484">
    <property type="term" value="F:SNAP receptor activity"/>
    <property type="evidence" value="ECO:0007669"/>
    <property type="project" value="TreeGrafter"/>
</dbReference>
<organism evidence="11">
    <name type="scientific">Gongylonema pulchrum</name>
    <dbReference type="NCBI Taxonomy" id="637853"/>
    <lineage>
        <taxon>Eukaryota</taxon>
        <taxon>Metazoa</taxon>
        <taxon>Ecdysozoa</taxon>
        <taxon>Nematoda</taxon>
        <taxon>Chromadorea</taxon>
        <taxon>Rhabditida</taxon>
        <taxon>Spirurina</taxon>
        <taxon>Spiruromorpha</taxon>
        <taxon>Spiruroidea</taxon>
        <taxon>Gongylonematidae</taxon>
        <taxon>Gongylonema</taxon>
    </lineage>
</organism>
<comment type="similarity">
    <text evidence="2">Belongs to the syntaxin family.</text>
</comment>
<dbReference type="GO" id="GO:0006887">
    <property type="term" value="P:exocytosis"/>
    <property type="evidence" value="ECO:0007669"/>
    <property type="project" value="TreeGrafter"/>
</dbReference>
<dbReference type="InterPro" id="IPR006011">
    <property type="entry name" value="Syntaxin_N"/>
</dbReference>
<dbReference type="Proteomes" id="UP000271098">
    <property type="component" value="Unassembled WGS sequence"/>
</dbReference>
<name>A0A183EHP7_9BILA</name>
<evidence type="ECO:0000256" key="1">
    <source>
        <dbReference type="ARBA" id="ARBA00004211"/>
    </source>
</evidence>
<dbReference type="SMART" id="SM00503">
    <property type="entry name" value="SynN"/>
    <property type="match status" value="1"/>
</dbReference>
<dbReference type="GO" id="GO:0000149">
    <property type="term" value="F:SNARE binding"/>
    <property type="evidence" value="ECO:0007669"/>
    <property type="project" value="TreeGrafter"/>
</dbReference>
<dbReference type="InterPro" id="IPR000727">
    <property type="entry name" value="T_SNARE_dom"/>
</dbReference>
<keyword evidence="6 7" id="KW-0472">Membrane</keyword>
<dbReference type="SUPFAM" id="SSF47661">
    <property type="entry name" value="t-snare proteins"/>
    <property type="match status" value="1"/>
</dbReference>
<evidence type="ECO:0000256" key="3">
    <source>
        <dbReference type="ARBA" id="ARBA00022692"/>
    </source>
</evidence>
<dbReference type="WBParaSite" id="GPUH_0002051301-mRNA-1">
    <property type="protein sequence ID" value="GPUH_0002051301-mRNA-1"/>
    <property type="gene ID" value="GPUH_0002051301"/>
</dbReference>
<evidence type="ECO:0000256" key="5">
    <source>
        <dbReference type="ARBA" id="ARBA00022989"/>
    </source>
</evidence>
<dbReference type="GO" id="GO:0006836">
    <property type="term" value="P:neurotransmitter transport"/>
    <property type="evidence" value="ECO:0007669"/>
    <property type="project" value="UniProtKB-KW"/>
</dbReference>
<keyword evidence="4" id="KW-0813">Transport</keyword>
<dbReference type="Gene3D" id="1.20.58.70">
    <property type="match status" value="1"/>
</dbReference>
<evidence type="ECO:0000256" key="6">
    <source>
        <dbReference type="ARBA" id="ARBA00023136"/>
    </source>
</evidence>
<evidence type="ECO:0000256" key="7">
    <source>
        <dbReference type="SAM" id="Phobius"/>
    </source>
</evidence>
<dbReference type="SMART" id="SM00397">
    <property type="entry name" value="t_SNARE"/>
    <property type="match status" value="1"/>
</dbReference>
<evidence type="ECO:0000256" key="4">
    <source>
        <dbReference type="ARBA" id="ARBA00022775"/>
    </source>
</evidence>
<dbReference type="GO" id="GO:0006906">
    <property type="term" value="P:vesicle fusion"/>
    <property type="evidence" value="ECO:0007669"/>
    <property type="project" value="TreeGrafter"/>
</dbReference>
<comment type="subcellular location">
    <subcellularLocation>
        <location evidence="1">Membrane</location>
        <topology evidence="1">Single-pass type IV membrane protein</topology>
    </subcellularLocation>
</comment>
<dbReference type="CDD" id="cd15848">
    <property type="entry name" value="SNARE_syntaxin1-like"/>
    <property type="match status" value="1"/>
</dbReference>
<gene>
    <name evidence="9" type="ORF">GPUH_LOCUS20485</name>
</gene>
<dbReference type="AlphaFoldDB" id="A0A183EHP7"/>